<dbReference type="EMBL" id="KY075654">
    <property type="protein sequence ID" value="AQZ20314.1"/>
    <property type="molecule type" value="Genomic_DNA"/>
</dbReference>
<reference evidence="1" key="1">
    <citation type="submission" date="2016-10" db="EMBL/GenBank/DDBJ databases">
        <authorList>
            <person name="Sun J."/>
        </authorList>
    </citation>
    <scope>NUCLEOTIDE SEQUENCE</scope>
    <source>
        <strain evidence="1">Lishui142</strain>
        <plasmid evidence="1">pLishui142-1</plasmid>
    </source>
</reference>
<sequence>MHMKNQESVLKVSVLLSDAQTVAALTVDVEVLLILEIALEERRALRDPLIISQSVTMCE</sequence>
<gene>
    <name evidence="1" type="ORF">pLishui142-1_00045</name>
</gene>
<geneLocation type="plasmid" evidence="1">
    <name>pLishui142-1</name>
</geneLocation>
<dbReference type="AlphaFoldDB" id="A0A1U9XFM6"/>
<proteinExistence type="predicted"/>
<keyword evidence="1" id="KW-0614">Plasmid</keyword>
<protein>
    <submittedName>
        <fullName evidence="1">Uncharacterized protein</fullName>
    </submittedName>
</protein>
<organism evidence="1">
    <name type="scientific">Escherichia coli</name>
    <dbReference type="NCBI Taxonomy" id="562"/>
    <lineage>
        <taxon>Bacteria</taxon>
        <taxon>Pseudomonadati</taxon>
        <taxon>Pseudomonadota</taxon>
        <taxon>Gammaproteobacteria</taxon>
        <taxon>Enterobacterales</taxon>
        <taxon>Enterobacteriaceae</taxon>
        <taxon>Escherichia</taxon>
    </lineage>
</organism>
<evidence type="ECO:0000313" key="1">
    <source>
        <dbReference type="EMBL" id="AQZ20314.1"/>
    </source>
</evidence>
<name>A0A1U9XFM6_ECOLX</name>
<accession>A0A1U9XFM6</accession>